<dbReference type="Proteomes" id="UP000308652">
    <property type="component" value="Unassembled WGS sequence"/>
</dbReference>
<evidence type="ECO:0000256" key="9">
    <source>
        <dbReference type="SAM" id="MobiDB-lite"/>
    </source>
</evidence>
<feature type="transmembrane region" description="Helical" evidence="8">
    <location>
        <begin position="15"/>
        <end position="36"/>
    </location>
</feature>
<feature type="region of interest" description="Disordered" evidence="9">
    <location>
        <begin position="160"/>
        <end position="184"/>
    </location>
</feature>
<keyword evidence="5 8" id="KW-0812">Transmembrane</keyword>
<evidence type="ECO:0000256" key="4">
    <source>
        <dbReference type="ARBA" id="ARBA00022596"/>
    </source>
</evidence>
<dbReference type="OrthoDB" id="5197598at2759"/>
<dbReference type="STRING" id="68775.A0A5C3MI55"/>
<dbReference type="InterPro" id="IPR004688">
    <property type="entry name" value="Ni/Co_transpt"/>
</dbReference>
<keyword evidence="3 8" id="KW-0813">Transport</keyword>
<feature type="transmembrane region" description="Helical" evidence="8">
    <location>
        <begin position="442"/>
        <end position="463"/>
    </location>
</feature>
<comment type="similarity">
    <text evidence="2 8">Belongs to the NiCoT transporter (TC 2.A.52) family.</text>
</comment>
<comment type="subcellular location">
    <subcellularLocation>
        <location evidence="8">Cell membrane</location>
        <topology evidence="8">Multi-pass membrane protein</topology>
    </subcellularLocation>
    <subcellularLocation>
        <location evidence="1">Endomembrane system</location>
        <topology evidence="1">Multi-pass membrane protein</topology>
    </subcellularLocation>
</comment>
<sequence>MWTPKYRLTLLGRSALLILSEIAVNVICWIVAGILFGRTHDTRQVLGLALLAWTLGLRHALDADHISAIDNATRGLINLGQLSVTCGLFFSLGHSTIVVVITVAIAISTDVYNRIHGVGTIGGIVGASVSGAFLFIIGLANSVILWKIIRRRRRDAARARLRASSQDPSLDTEGGPGGEEKDDPKHNHMIMMRILGPVITFVNRPWKMYPVGVLFGFGFDTASSIALIGVSALARPSSSSSSSSSNTEHHLFPSSYIVILPLLFTAGMTLIDSIDSVLMLYSYAGFVERGKGWKIVERQHLTDVTTDVSEKMAEGLGELPANQEAEESKDENEDEEKASGLPANDQEQKKAEGEEEKEPANSASDIESRLSRDARVKMNVMSGLSIILTLMSILVAFSISLITIMGLIGENCSACVAAAEAEDGGGLTGRWWRGWAEANEQAGYIGVAIVGAFLAIVVGWYGGRWMMRRWREKRRRA</sequence>
<feature type="transmembrane region" description="Helical" evidence="8">
    <location>
        <begin position="119"/>
        <end position="146"/>
    </location>
</feature>
<gene>
    <name evidence="10" type="ORF">BDQ12DRAFT_680147</name>
</gene>
<keyword evidence="4" id="KW-0533">Nickel</keyword>
<evidence type="ECO:0000256" key="1">
    <source>
        <dbReference type="ARBA" id="ARBA00004127"/>
    </source>
</evidence>
<accession>A0A5C3MI55</accession>
<evidence type="ECO:0000256" key="3">
    <source>
        <dbReference type="ARBA" id="ARBA00022448"/>
    </source>
</evidence>
<dbReference type="Pfam" id="PF03824">
    <property type="entry name" value="NicO"/>
    <property type="match status" value="1"/>
</dbReference>
<keyword evidence="7 8" id="KW-0472">Membrane</keyword>
<evidence type="ECO:0000256" key="7">
    <source>
        <dbReference type="ARBA" id="ARBA00023136"/>
    </source>
</evidence>
<feature type="transmembrane region" description="Helical" evidence="8">
    <location>
        <begin position="82"/>
        <end position="107"/>
    </location>
</feature>
<name>A0A5C3MI55_9AGAR</name>
<dbReference type="GO" id="GO:0005886">
    <property type="term" value="C:plasma membrane"/>
    <property type="evidence" value="ECO:0007669"/>
    <property type="project" value="UniProtKB-SubCell"/>
</dbReference>
<dbReference type="GO" id="GO:0012505">
    <property type="term" value="C:endomembrane system"/>
    <property type="evidence" value="ECO:0007669"/>
    <property type="project" value="UniProtKB-SubCell"/>
</dbReference>
<evidence type="ECO:0000256" key="6">
    <source>
        <dbReference type="ARBA" id="ARBA00022989"/>
    </source>
</evidence>
<evidence type="ECO:0000256" key="2">
    <source>
        <dbReference type="ARBA" id="ARBA00010892"/>
    </source>
</evidence>
<reference evidence="10 11" key="1">
    <citation type="journal article" date="2019" name="Nat. Ecol. Evol.">
        <title>Megaphylogeny resolves global patterns of mushroom evolution.</title>
        <authorList>
            <person name="Varga T."/>
            <person name="Krizsan K."/>
            <person name="Foldi C."/>
            <person name="Dima B."/>
            <person name="Sanchez-Garcia M."/>
            <person name="Sanchez-Ramirez S."/>
            <person name="Szollosi G.J."/>
            <person name="Szarkandi J.G."/>
            <person name="Papp V."/>
            <person name="Albert L."/>
            <person name="Andreopoulos W."/>
            <person name="Angelini C."/>
            <person name="Antonin V."/>
            <person name="Barry K.W."/>
            <person name="Bougher N.L."/>
            <person name="Buchanan P."/>
            <person name="Buyck B."/>
            <person name="Bense V."/>
            <person name="Catcheside P."/>
            <person name="Chovatia M."/>
            <person name="Cooper J."/>
            <person name="Damon W."/>
            <person name="Desjardin D."/>
            <person name="Finy P."/>
            <person name="Geml J."/>
            <person name="Haridas S."/>
            <person name="Hughes K."/>
            <person name="Justo A."/>
            <person name="Karasinski D."/>
            <person name="Kautmanova I."/>
            <person name="Kiss B."/>
            <person name="Kocsube S."/>
            <person name="Kotiranta H."/>
            <person name="LaButti K.M."/>
            <person name="Lechner B.E."/>
            <person name="Liimatainen K."/>
            <person name="Lipzen A."/>
            <person name="Lukacs Z."/>
            <person name="Mihaltcheva S."/>
            <person name="Morgado L.N."/>
            <person name="Niskanen T."/>
            <person name="Noordeloos M.E."/>
            <person name="Ohm R.A."/>
            <person name="Ortiz-Santana B."/>
            <person name="Ovrebo C."/>
            <person name="Racz N."/>
            <person name="Riley R."/>
            <person name="Savchenko A."/>
            <person name="Shiryaev A."/>
            <person name="Soop K."/>
            <person name="Spirin V."/>
            <person name="Szebenyi C."/>
            <person name="Tomsovsky M."/>
            <person name="Tulloss R.E."/>
            <person name="Uehling J."/>
            <person name="Grigoriev I.V."/>
            <person name="Vagvolgyi C."/>
            <person name="Papp T."/>
            <person name="Martin F.M."/>
            <person name="Miettinen O."/>
            <person name="Hibbett D.S."/>
            <person name="Nagy L.G."/>
        </authorList>
    </citation>
    <scope>NUCLEOTIDE SEQUENCE [LARGE SCALE GENOMIC DNA]</scope>
    <source>
        <strain evidence="10 11">CBS 166.37</strain>
    </source>
</reference>
<feature type="transmembrane region" description="Helical" evidence="8">
    <location>
        <begin position="211"/>
        <end position="234"/>
    </location>
</feature>
<feature type="compositionally biased region" description="Acidic residues" evidence="9">
    <location>
        <begin position="324"/>
        <end position="336"/>
    </location>
</feature>
<keyword evidence="11" id="KW-1185">Reference proteome</keyword>
<feature type="transmembrane region" description="Helical" evidence="8">
    <location>
        <begin position="254"/>
        <end position="271"/>
    </location>
</feature>
<evidence type="ECO:0000313" key="11">
    <source>
        <dbReference type="Proteomes" id="UP000308652"/>
    </source>
</evidence>
<evidence type="ECO:0000256" key="8">
    <source>
        <dbReference type="RuleBase" id="RU362101"/>
    </source>
</evidence>
<dbReference type="AlphaFoldDB" id="A0A5C3MI55"/>
<keyword evidence="6 8" id="KW-1133">Transmembrane helix</keyword>
<feature type="transmembrane region" description="Helical" evidence="8">
    <location>
        <begin position="384"/>
        <end position="408"/>
    </location>
</feature>
<organism evidence="10 11">
    <name type="scientific">Crucibulum laeve</name>
    <dbReference type="NCBI Taxonomy" id="68775"/>
    <lineage>
        <taxon>Eukaryota</taxon>
        <taxon>Fungi</taxon>
        <taxon>Dikarya</taxon>
        <taxon>Basidiomycota</taxon>
        <taxon>Agaricomycotina</taxon>
        <taxon>Agaricomycetes</taxon>
        <taxon>Agaricomycetidae</taxon>
        <taxon>Agaricales</taxon>
        <taxon>Agaricineae</taxon>
        <taxon>Nidulariaceae</taxon>
        <taxon>Crucibulum</taxon>
    </lineage>
</organism>
<dbReference type="PANTHER" id="PTHR31611">
    <property type="entry name" value="HIGH-AFFINITY NICKEL TRANSPORT PROTEIN NIC1"/>
    <property type="match status" value="1"/>
</dbReference>
<protein>
    <recommendedName>
        <fullName evidence="8">Nickel/cobalt efflux system</fullName>
    </recommendedName>
</protein>
<evidence type="ECO:0000313" key="10">
    <source>
        <dbReference type="EMBL" id="TFK40851.1"/>
    </source>
</evidence>
<proteinExistence type="inferred from homology"/>
<dbReference type="GO" id="GO:0015099">
    <property type="term" value="F:nickel cation transmembrane transporter activity"/>
    <property type="evidence" value="ECO:0007669"/>
    <property type="project" value="UniProtKB-UniRule"/>
</dbReference>
<feature type="region of interest" description="Disordered" evidence="9">
    <location>
        <begin position="316"/>
        <end position="368"/>
    </location>
</feature>
<dbReference type="InterPro" id="IPR011541">
    <property type="entry name" value="Ni/Co_transpt_high_affinity"/>
</dbReference>
<dbReference type="EMBL" id="ML213596">
    <property type="protein sequence ID" value="TFK40851.1"/>
    <property type="molecule type" value="Genomic_DNA"/>
</dbReference>
<dbReference type="PANTHER" id="PTHR31611:SF0">
    <property type="entry name" value="HIGH-AFFINITY NICKEL TRANSPORT PROTEIN NIC1"/>
    <property type="match status" value="1"/>
</dbReference>
<evidence type="ECO:0000256" key="5">
    <source>
        <dbReference type="ARBA" id="ARBA00022692"/>
    </source>
</evidence>